<proteinExistence type="predicted"/>
<dbReference type="InterPro" id="IPR002481">
    <property type="entry name" value="FUR"/>
</dbReference>
<dbReference type="RefSeq" id="WP_345159456.1">
    <property type="nucleotide sequence ID" value="NZ_BAABHC010000014.1"/>
</dbReference>
<sequence length="148" mass="16663">MENQHSNVSRKTQELLQQYMLRKTNCRLEVLALLLKNNYALAHSDIEKQLGARYDRVTLYRTLHSFEEKGLVHSINDVSGAVKYALCQEACNQHQHHDNHIHFNCTSCGQTFCLNEVDVPAPALPAGYRVHSLHFSAQGVCGACGDAR</sequence>
<evidence type="ECO:0000313" key="2">
    <source>
        <dbReference type="Proteomes" id="UP001500552"/>
    </source>
</evidence>
<evidence type="ECO:0000313" key="1">
    <source>
        <dbReference type="EMBL" id="GAA4434156.1"/>
    </source>
</evidence>
<dbReference type="EMBL" id="BAABHC010000014">
    <property type="protein sequence ID" value="GAA4434156.1"/>
    <property type="molecule type" value="Genomic_DNA"/>
</dbReference>
<dbReference type="PANTHER" id="PTHR33202:SF22">
    <property type="entry name" value="HYDROGEN PEROXIDE SENSITIVE REPRESSOR"/>
    <property type="match status" value="1"/>
</dbReference>
<gene>
    <name evidence="1" type="ORF">GCM10023188_24760</name>
</gene>
<reference evidence="2" key="1">
    <citation type="journal article" date="2019" name="Int. J. Syst. Evol. Microbiol.">
        <title>The Global Catalogue of Microorganisms (GCM) 10K type strain sequencing project: providing services to taxonomists for standard genome sequencing and annotation.</title>
        <authorList>
            <consortium name="The Broad Institute Genomics Platform"/>
            <consortium name="The Broad Institute Genome Sequencing Center for Infectious Disease"/>
            <person name="Wu L."/>
            <person name="Ma J."/>
        </authorList>
    </citation>
    <scope>NUCLEOTIDE SEQUENCE [LARGE SCALE GENOMIC DNA]</scope>
    <source>
        <strain evidence="2">JCM 17926</strain>
    </source>
</reference>
<dbReference type="InterPro" id="IPR036388">
    <property type="entry name" value="WH-like_DNA-bd_sf"/>
</dbReference>
<keyword evidence="2" id="KW-1185">Reference proteome</keyword>
<dbReference type="PANTHER" id="PTHR33202">
    <property type="entry name" value="ZINC UPTAKE REGULATION PROTEIN"/>
    <property type="match status" value="1"/>
</dbReference>
<comment type="caution">
    <text evidence="1">The sequence shown here is derived from an EMBL/GenBank/DDBJ whole genome shotgun (WGS) entry which is preliminary data.</text>
</comment>
<dbReference type="Gene3D" id="1.10.10.10">
    <property type="entry name" value="Winged helix-like DNA-binding domain superfamily/Winged helix DNA-binding domain"/>
    <property type="match status" value="1"/>
</dbReference>
<protein>
    <submittedName>
        <fullName evidence="1">Fur family transcriptional regulator</fullName>
    </submittedName>
</protein>
<dbReference type="Proteomes" id="UP001500552">
    <property type="component" value="Unassembled WGS sequence"/>
</dbReference>
<dbReference type="SUPFAM" id="SSF46785">
    <property type="entry name" value="Winged helix' DNA-binding domain"/>
    <property type="match status" value="1"/>
</dbReference>
<dbReference type="InterPro" id="IPR036390">
    <property type="entry name" value="WH_DNA-bd_sf"/>
</dbReference>
<name>A0ABP8LTC5_9BACT</name>
<organism evidence="1 2">
    <name type="scientific">Pontibacter saemangeumensis</name>
    <dbReference type="NCBI Taxonomy" id="1084525"/>
    <lineage>
        <taxon>Bacteria</taxon>
        <taxon>Pseudomonadati</taxon>
        <taxon>Bacteroidota</taxon>
        <taxon>Cytophagia</taxon>
        <taxon>Cytophagales</taxon>
        <taxon>Hymenobacteraceae</taxon>
        <taxon>Pontibacter</taxon>
    </lineage>
</organism>
<dbReference type="Pfam" id="PF01475">
    <property type="entry name" value="FUR"/>
    <property type="match status" value="1"/>
</dbReference>
<accession>A0ABP8LTC5</accession>